<dbReference type="PRINTS" id="PR00463">
    <property type="entry name" value="EP450I"/>
</dbReference>
<dbReference type="Proteomes" id="UP000054988">
    <property type="component" value="Unassembled WGS sequence"/>
</dbReference>
<dbReference type="PANTHER" id="PTHR46300:SF7">
    <property type="entry name" value="P450, PUTATIVE (EUROFUNG)-RELATED"/>
    <property type="match status" value="1"/>
</dbReference>
<name>A0A0W0G4V9_MONRR</name>
<gene>
    <name evidence="10" type="ORF">WG66_3840</name>
</gene>
<evidence type="ECO:0000256" key="9">
    <source>
        <dbReference type="PIRSR" id="PIRSR602401-1"/>
    </source>
</evidence>
<comment type="caution">
    <text evidence="10">The sequence shown here is derived from an EMBL/GenBank/DDBJ whole genome shotgun (WGS) entry which is preliminary data.</text>
</comment>
<dbReference type="GO" id="GO:0020037">
    <property type="term" value="F:heme binding"/>
    <property type="evidence" value="ECO:0007669"/>
    <property type="project" value="InterPro"/>
</dbReference>
<reference evidence="10 11" key="1">
    <citation type="submission" date="2015-12" db="EMBL/GenBank/DDBJ databases">
        <title>Draft genome sequence of Moniliophthora roreri, the causal agent of frosty pod rot of cacao.</title>
        <authorList>
            <person name="Aime M.C."/>
            <person name="Diaz-Valderrama J.R."/>
            <person name="Kijpornyongpan T."/>
            <person name="Phillips-Mora W."/>
        </authorList>
    </citation>
    <scope>NUCLEOTIDE SEQUENCE [LARGE SCALE GENOMIC DNA]</scope>
    <source>
        <strain evidence="10 11">MCA 2952</strain>
    </source>
</reference>
<dbReference type="InterPro" id="IPR050364">
    <property type="entry name" value="Cytochrome_P450_fung"/>
</dbReference>
<comment type="pathway">
    <text evidence="2">Secondary metabolite biosynthesis.</text>
</comment>
<evidence type="ECO:0000256" key="1">
    <source>
        <dbReference type="ARBA" id="ARBA00001971"/>
    </source>
</evidence>
<dbReference type="GO" id="GO:0004497">
    <property type="term" value="F:monooxygenase activity"/>
    <property type="evidence" value="ECO:0007669"/>
    <property type="project" value="UniProtKB-KW"/>
</dbReference>
<feature type="binding site" description="axial binding residue" evidence="9">
    <location>
        <position position="433"/>
    </location>
    <ligand>
        <name>heme</name>
        <dbReference type="ChEBI" id="CHEBI:30413"/>
    </ligand>
    <ligandPart>
        <name>Fe</name>
        <dbReference type="ChEBI" id="CHEBI:18248"/>
    </ligandPart>
</feature>
<dbReference type="InterPro" id="IPR001128">
    <property type="entry name" value="Cyt_P450"/>
</dbReference>
<accession>A0A0W0G4V9</accession>
<dbReference type="AlphaFoldDB" id="A0A0W0G4V9"/>
<dbReference type="Pfam" id="PF00067">
    <property type="entry name" value="p450"/>
    <property type="match status" value="1"/>
</dbReference>
<dbReference type="SUPFAM" id="SSF48264">
    <property type="entry name" value="Cytochrome P450"/>
    <property type="match status" value="1"/>
</dbReference>
<dbReference type="GO" id="GO:0016705">
    <property type="term" value="F:oxidoreductase activity, acting on paired donors, with incorporation or reduction of molecular oxygen"/>
    <property type="evidence" value="ECO:0007669"/>
    <property type="project" value="InterPro"/>
</dbReference>
<organism evidence="10 11">
    <name type="scientific">Moniliophthora roreri</name>
    <name type="common">Frosty pod rot fungus</name>
    <name type="synonym">Monilia roreri</name>
    <dbReference type="NCBI Taxonomy" id="221103"/>
    <lineage>
        <taxon>Eukaryota</taxon>
        <taxon>Fungi</taxon>
        <taxon>Dikarya</taxon>
        <taxon>Basidiomycota</taxon>
        <taxon>Agaricomycotina</taxon>
        <taxon>Agaricomycetes</taxon>
        <taxon>Agaricomycetidae</taxon>
        <taxon>Agaricales</taxon>
        <taxon>Marasmiineae</taxon>
        <taxon>Marasmiaceae</taxon>
        <taxon>Moniliophthora</taxon>
    </lineage>
</organism>
<evidence type="ECO:0000256" key="7">
    <source>
        <dbReference type="ARBA" id="ARBA00023004"/>
    </source>
</evidence>
<keyword evidence="8" id="KW-0503">Monooxygenase</keyword>
<dbReference type="GO" id="GO:0005506">
    <property type="term" value="F:iron ion binding"/>
    <property type="evidence" value="ECO:0007669"/>
    <property type="project" value="InterPro"/>
</dbReference>
<keyword evidence="4 9" id="KW-0349">Heme</keyword>
<dbReference type="Gene3D" id="1.10.630.10">
    <property type="entry name" value="Cytochrome P450"/>
    <property type="match status" value="1"/>
</dbReference>
<comment type="similarity">
    <text evidence="3">Belongs to the cytochrome P450 family.</text>
</comment>
<evidence type="ECO:0000313" key="11">
    <source>
        <dbReference type="Proteomes" id="UP000054988"/>
    </source>
</evidence>
<evidence type="ECO:0000256" key="4">
    <source>
        <dbReference type="ARBA" id="ARBA00022617"/>
    </source>
</evidence>
<dbReference type="PANTHER" id="PTHR46300">
    <property type="entry name" value="P450, PUTATIVE (EUROFUNG)-RELATED-RELATED"/>
    <property type="match status" value="1"/>
</dbReference>
<sequence length="503" mass="57716">MSLLAYTSLAVLAYLLLRWLNKRQRRLPLPPGPKGYPTIGNLFDMPTSFVGHHFDLKDTDIIYLNVTGTPTIILNSFEASFELMEKRSNIYASRPKLPMLELMGWDRDFLMMEYGKDWKMHRKLFVQEFPQAETGKHDSPIVTGNRTLLANILNDPENYREHIRNMVGSIIISITYGIDTKPQSDPHLENAEKALDAFLEAVNPGQFTVNAIPWLKYLPDWFPGAAFKRQAKEWKSLYQKMANVPFKVTKDNISKGIARESFVSDALQKLFDSAGFEVGYTKDIVKETAASMYEAGTDTAHTGLMSFILAMLCFPEYQVKAQQEIDRVVGSERLPDLGDKDSLPYCNAIMREVSRWLPVASLIIRYIYYEDEYRGYRIPKNSTILSNAWAISHDEDTYPSPEQFNPERWIKDDKLDTDMRDTTAIFGFGRRICPRRFVANSMMFLTIVTILAAFDIGKSDGEDEPKVEYTSAIQNRPVPFKCKIKPRSEVHARLVREGYEDLE</sequence>
<dbReference type="eggNOG" id="KOG0156">
    <property type="taxonomic scope" value="Eukaryota"/>
</dbReference>
<protein>
    <submittedName>
        <fullName evidence="10">Putative cytochrome P450</fullName>
    </submittedName>
</protein>
<keyword evidence="5 9" id="KW-0479">Metal-binding</keyword>
<comment type="cofactor">
    <cofactor evidence="1 9">
        <name>heme</name>
        <dbReference type="ChEBI" id="CHEBI:30413"/>
    </cofactor>
</comment>
<dbReference type="EMBL" id="LATX01001137">
    <property type="protein sequence ID" value="KTB43584.1"/>
    <property type="molecule type" value="Genomic_DNA"/>
</dbReference>
<evidence type="ECO:0000256" key="8">
    <source>
        <dbReference type="ARBA" id="ARBA00023033"/>
    </source>
</evidence>
<dbReference type="InterPro" id="IPR002401">
    <property type="entry name" value="Cyt_P450_E_grp-I"/>
</dbReference>
<proteinExistence type="inferred from homology"/>
<evidence type="ECO:0000256" key="5">
    <source>
        <dbReference type="ARBA" id="ARBA00022723"/>
    </source>
</evidence>
<dbReference type="InterPro" id="IPR036396">
    <property type="entry name" value="Cyt_P450_sf"/>
</dbReference>
<keyword evidence="7 9" id="KW-0408">Iron</keyword>
<keyword evidence="6" id="KW-0560">Oxidoreductase</keyword>
<evidence type="ECO:0000256" key="6">
    <source>
        <dbReference type="ARBA" id="ARBA00023002"/>
    </source>
</evidence>
<evidence type="ECO:0000256" key="3">
    <source>
        <dbReference type="ARBA" id="ARBA00010617"/>
    </source>
</evidence>
<evidence type="ECO:0000313" key="10">
    <source>
        <dbReference type="EMBL" id="KTB43584.1"/>
    </source>
</evidence>
<evidence type="ECO:0000256" key="2">
    <source>
        <dbReference type="ARBA" id="ARBA00005179"/>
    </source>
</evidence>
<dbReference type="CDD" id="cd11065">
    <property type="entry name" value="CYP64-like"/>
    <property type="match status" value="1"/>
</dbReference>